<evidence type="ECO:0008006" key="2">
    <source>
        <dbReference type="Google" id="ProtNLM"/>
    </source>
</evidence>
<organism evidence="1">
    <name type="scientific">bioreactor metagenome</name>
    <dbReference type="NCBI Taxonomy" id="1076179"/>
    <lineage>
        <taxon>unclassified sequences</taxon>
        <taxon>metagenomes</taxon>
        <taxon>ecological metagenomes</taxon>
    </lineage>
</organism>
<reference evidence="1" key="1">
    <citation type="submission" date="2019-08" db="EMBL/GenBank/DDBJ databases">
        <authorList>
            <person name="Kucharzyk K."/>
            <person name="Murdoch R.W."/>
            <person name="Higgins S."/>
            <person name="Loffler F."/>
        </authorList>
    </citation>
    <scope>NUCLEOTIDE SEQUENCE</scope>
</reference>
<proteinExistence type="predicted"/>
<dbReference type="AlphaFoldDB" id="A0A645AQJ2"/>
<gene>
    <name evidence="1" type="ORF">SDC9_101823</name>
</gene>
<name>A0A645AQJ2_9ZZZZ</name>
<sequence length="42" mass="5093">MFGTDWPLANLEEYVCFVKHFVAEKHWEPVFYDNAKRIYGLK</sequence>
<evidence type="ECO:0000313" key="1">
    <source>
        <dbReference type="EMBL" id="MPM55038.1"/>
    </source>
</evidence>
<dbReference type="Gene3D" id="3.20.20.140">
    <property type="entry name" value="Metal-dependent hydrolases"/>
    <property type="match status" value="1"/>
</dbReference>
<dbReference type="InterPro" id="IPR032466">
    <property type="entry name" value="Metal_Hydrolase"/>
</dbReference>
<protein>
    <recommendedName>
        <fullName evidence="2">Amidohydrolase-related domain-containing protein</fullName>
    </recommendedName>
</protein>
<accession>A0A645AQJ2</accession>
<dbReference type="EMBL" id="VSSQ01015083">
    <property type="protein sequence ID" value="MPM55038.1"/>
    <property type="molecule type" value="Genomic_DNA"/>
</dbReference>
<dbReference type="SUPFAM" id="SSF51556">
    <property type="entry name" value="Metallo-dependent hydrolases"/>
    <property type="match status" value="1"/>
</dbReference>
<comment type="caution">
    <text evidence="1">The sequence shown here is derived from an EMBL/GenBank/DDBJ whole genome shotgun (WGS) entry which is preliminary data.</text>
</comment>